<dbReference type="PANTHER" id="PTHR35529">
    <property type="entry name" value="MANGANESE EFFLUX PUMP MNTP-RELATED"/>
    <property type="match status" value="1"/>
</dbReference>
<feature type="transmembrane region" description="Helical" evidence="5">
    <location>
        <begin position="33"/>
        <end position="53"/>
    </location>
</feature>
<dbReference type="PANTHER" id="PTHR35529:SF2">
    <property type="entry name" value="SPORULATION PROTEIN YTAF-RELATED"/>
    <property type="match status" value="1"/>
</dbReference>
<evidence type="ECO:0000256" key="1">
    <source>
        <dbReference type="ARBA" id="ARBA00022475"/>
    </source>
</evidence>
<evidence type="ECO:0000256" key="4">
    <source>
        <dbReference type="ARBA" id="ARBA00023136"/>
    </source>
</evidence>
<keyword evidence="3 5" id="KW-1133">Transmembrane helix</keyword>
<accession>A0A090J327</accession>
<gene>
    <name evidence="6" type="primary">ytaF</name>
    <name evidence="6" type="ORF">BT1A1_2452</name>
</gene>
<evidence type="ECO:0000256" key="3">
    <source>
        <dbReference type="ARBA" id="ARBA00022989"/>
    </source>
</evidence>
<evidence type="ECO:0000256" key="2">
    <source>
        <dbReference type="ARBA" id="ARBA00022692"/>
    </source>
</evidence>
<evidence type="ECO:0000256" key="5">
    <source>
        <dbReference type="SAM" id="Phobius"/>
    </source>
</evidence>
<reference evidence="6 7" key="1">
    <citation type="submission" date="2014-07" db="EMBL/GenBank/DDBJ databases">
        <authorList>
            <person name="Wibberg Daniel"/>
        </authorList>
    </citation>
    <scope>NUCLEOTIDE SEQUENCE [LARGE SCALE GENOMIC DNA]</scope>
</reference>
<sequence>MDLFPLLLLALAVSIDSFNVGFTYGMRKVKIPLHAIFIIACCSAFSLYFASIIGSHFGKILTPHLTETIGGSIFILLGAWALLQFFCTADDKTDSIENVHEKVLVKFELKSIGAVIQILKKPMTADLDKSGSINGYEAVLLGTALSLDALGAGFGASMLGFSPILLAACVGLMSAIFATTGIKFGATLGSNQLFKHFSFIPGLLLILIGIWKI</sequence>
<keyword evidence="4 5" id="KW-0472">Membrane</keyword>
<dbReference type="Pfam" id="PF02659">
    <property type="entry name" value="Mntp"/>
    <property type="match status" value="2"/>
</dbReference>
<feature type="transmembrane region" description="Helical" evidence="5">
    <location>
        <begin position="193"/>
        <end position="211"/>
    </location>
</feature>
<dbReference type="AlphaFoldDB" id="A0A090J327"/>
<dbReference type="InterPro" id="IPR003810">
    <property type="entry name" value="Mntp/YtaF"/>
</dbReference>
<proteinExistence type="predicted"/>
<evidence type="ECO:0000313" key="6">
    <source>
        <dbReference type="EMBL" id="CEE02270.1"/>
    </source>
</evidence>
<protein>
    <submittedName>
        <fullName evidence="6">Sporulation protein YtaF</fullName>
    </submittedName>
</protein>
<dbReference type="NCBIfam" id="TIGR02840">
    <property type="entry name" value="spore_YtaF"/>
    <property type="match status" value="1"/>
</dbReference>
<name>A0A090J327_9BACI</name>
<keyword evidence="1" id="KW-1003">Cell membrane</keyword>
<feature type="transmembrane region" description="Helical" evidence="5">
    <location>
        <begin position="65"/>
        <end position="86"/>
    </location>
</feature>
<dbReference type="InterPro" id="IPR014205">
    <property type="entry name" value="Spore_YtaF"/>
</dbReference>
<keyword evidence="2 5" id="KW-0812">Transmembrane</keyword>
<evidence type="ECO:0000313" key="7">
    <source>
        <dbReference type="Proteomes" id="UP000040576"/>
    </source>
</evidence>
<feature type="transmembrane region" description="Helical" evidence="5">
    <location>
        <begin position="164"/>
        <end position="186"/>
    </location>
</feature>
<dbReference type="EMBL" id="CCRF01000068">
    <property type="protein sequence ID" value="CEE02270.1"/>
    <property type="molecule type" value="Genomic_DNA"/>
</dbReference>
<dbReference type="Proteomes" id="UP000040576">
    <property type="component" value="Unassembled WGS sequence"/>
</dbReference>
<dbReference type="RefSeq" id="WP_034771639.1">
    <property type="nucleotide sequence ID" value="NZ_CCRF01000068.1"/>
</dbReference>
<keyword evidence="7" id="KW-1185">Reference proteome</keyword>
<organism evidence="6 7">
    <name type="scientific">Caldibacillus thermoamylovorans</name>
    <dbReference type="NCBI Taxonomy" id="35841"/>
    <lineage>
        <taxon>Bacteria</taxon>
        <taxon>Bacillati</taxon>
        <taxon>Bacillota</taxon>
        <taxon>Bacilli</taxon>
        <taxon>Bacillales</taxon>
        <taxon>Bacillaceae</taxon>
        <taxon>Caldibacillus</taxon>
    </lineage>
</organism>